<dbReference type="InterPro" id="IPR008727">
    <property type="entry name" value="PAAR_motif"/>
</dbReference>
<protein>
    <submittedName>
        <fullName evidence="2">Zn-binding Pro-Ala-Ala-Arg (PAAR) domain-containing protein, incolved in TypeVI secretion</fullName>
    </submittedName>
</protein>
<dbReference type="Proteomes" id="UP000199470">
    <property type="component" value="Unassembled WGS sequence"/>
</dbReference>
<evidence type="ECO:0000313" key="3">
    <source>
        <dbReference type="Proteomes" id="UP000199470"/>
    </source>
</evidence>
<dbReference type="CDD" id="cd14744">
    <property type="entry name" value="PAAR_CT_2"/>
    <property type="match status" value="1"/>
</dbReference>
<keyword evidence="3" id="KW-1185">Reference proteome</keyword>
<proteinExistence type="predicted"/>
<name>A0A1I4U0D9_9BURK</name>
<dbReference type="STRING" id="758825.SAMN02982985_05428"/>
<dbReference type="AlphaFoldDB" id="A0A1I4U0D9"/>
<dbReference type="Gene3D" id="2.60.200.60">
    <property type="match status" value="1"/>
</dbReference>
<organism evidence="2 3">
    <name type="scientific">Rugamonas rubra</name>
    <dbReference type="NCBI Taxonomy" id="758825"/>
    <lineage>
        <taxon>Bacteria</taxon>
        <taxon>Pseudomonadati</taxon>
        <taxon>Pseudomonadota</taxon>
        <taxon>Betaproteobacteria</taxon>
        <taxon>Burkholderiales</taxon>
        <taxon>Oxalobacteraceae</taxon>
        <taxon>Telluria group</taxon>
        <taxon>Rugamonas</taxon>
    </lineage>
</organism>
<evidence type="ECO:0000256" key="1">
    <source>
        <dbReference type="SAM" id="MobiDB-lite"/>
    </source>
</evidence>
<dbReference type="Pfam" id="PF05488">
    <property type="entry name" value="PAAR_motif"/>
    <property type="match status" value="1"/>
</dbReference>
<sequence>MRGVIRLNDPTSHGGKVVSASPNSKVMGVAVARKGDKCLCPLPGHGLCTIMEGDPRVLIDGVPVAFDGHKASCGATLMSTVPTSGRG</sequence>
<dbReference type="RefSeq" id="WP_093390813.1">
    <property type="nucleotide sequence ID" value="NZ_FOTW01000035.1"/>
</dbReference>
<evidence type="ECO:0000313" key="2">
    <source>
        <dbReference type="EMBL" id="SFM82290.1"/>
    </source>
</evidence>
<dbReference type="OrthoDB" id="197187at2"/>
<dbReference type="EMBL" id="FOTW01000035">
    <property type="protein sequence ID" value="SFM82290.1"/>
    <property type="molecule type" value="Genomic_DNA"/>
</dbReference>
<accession>A0A1I4U0D9</accession>
<gene>
    <name evidence="2" type="ORF">SAMN02982985_05428</name>
</gene>
<reference evidence="2 3" key="1">
    <citation type="submission" date="2016-10" db="EMBL/GenBank/DDBJ databases">
        <authorList>
            <person name="de Groot N.N."/>
        </authorList>
    </citation>
    <scope>NUCLEOTIDE SEQUENCE [LARGE SCALE GENOMIC DNA]</scope>
    <source>
        <strain evidence="2 3">ATCC 43154</strain>
    </source>
</reference>
<feature type="region of interest" description="Disordered" evidence="1">
    <location>
        <begin position="1"/>
        <end position="20"/>
    </location>
</feature>